<comment type="caution">
    <text evidence="8">The sequence shown here is derived from an EMBL/GenBank/DDBJ whole genome shotgun (WGS) entry which is preliminary data.</text>
</comment>
<keyword evidence="9" id="KW-1185">Reference proteome</keyword>
<evidence type="ECO:0000256" key="1">
    <source>
        <dbReference type="ARBA" id="ARBA00004141"/>
    </source>
</evidence>
<evidence type="ECO:0000313" key="9">
    <source>
        <dbReference type="Proteomes" id="UP000076078"/>
    </source>
</evidence>
<sequence length="276" mass="31078">MIKSSNNNTTTTTESVNNDITSKIKEKEPLPLSVLLFIFSISIAIIVFLFINFPSLSPEHKSLLRLPKNFRDVKTLCDILSQYTDDNYYIVIMTFGVIYIFLQAFSIPGSIFLSFLSGGLFGIKVGFPLVCIVATVGASCSYLISHYICRNLVKKFFPEKLKLFSREISAHRENLFNYLIFLRITPFLPNWFINLSSPILDVPLGLFAMGTFLGIMPATFLAVKAGLSIQEIQQPSDIFDMKSILTMAALSILSILPTLKPVRNQLDLLFNKQKTH</sequence>
<evidence type="ECO:0000313" key="8">
    <source>
        <dbReference type="EMBL" id="KYQ89921.1"/>
    </source>
</evidence>
<evidence type="ECO:0000256" key="2">
    <source>
        <dbReference type="ARBA" id="ARBA00022692"/>
    </source>
</evidence>
<dbReference type="GO" id="GO:0000045">
    <property type="term" value="P:autophagosome assembly"/>
    <property type="evidence" value="ECO:0007669"/>
    <property type="project" value="TreeGrafter"/>
</dbReference>
<keyword evidence="3 6" id="KW-1133">Transmembrane helix</keyword>
<feature type="transmembrane region" description="Helical" evidence="6">
    <location>
        <begin position="205"/>
        <end position="227"/>
    </location>
</feature>
<feature type="transmembrane region" description="Helical" evidence="6">
    <location>
        <begin position="125"/>
        <end position="145"/>
    </location>
</feature>
<evidence type="ECO:0000256" key="3">
    <source>
        <dbReference type="ARBA" id="ARBA00022989"/>
    </source>
</evidence>
<dbReference type="Proteomes" id="UP000076078">
    <property type="component" value="Unassembled WGS sequence"/>
</dbReference>
<dbReference type="OMA" id="CIKIPRD"/>
<dbReference type="STRING" id="361077.A0A151Z7I6"/>
<evidence type="ECO:0000259" key="7">
    <source>
        <dbReference type="Pfam" id="PF09335"/>
    </source>
</evidence>
<protein>
    <recommendedName>
        <fullName evidence="7">VTT domain-containing protein</fullName>
    </recommendedName>
</protein>
<keyword evidence="4 6" id="KW-0472">Membrane</keyword>
<feature type="transmembrane region" description="Helical" evidence="6">
    <location>
        <begin position="88"/>
        <end position="113"/>
    </location>
</feature>
<evidence type="ECO:0000256" key="6">
    <source>
        <dbReference type="SAM" id="Phobius"/>
    </source>
</evidence>
<feature type="transmembrane region" description="Helical" evidence="6">
    <location>
        <begin position="32"/>
        <end position="53"/>
    </location>
</feature>
<name>A0A151Z7I6_TIELA</name>
<dbReference type="Pfam" id="PF09335">
    <property type="entry name" value="VTT_dom"/>
    <property type="match status" value="1"/>
</dbReference>
<organism evidence="8 9">
    <name type="scientific">Tieghemostelium lacteum</name>
    <name type="common">Slime mold</name>
    <name type="synonym">Dictyostelium lacteum</name>
    <dbReference type="NCBI Taxonomy" id="361077"/>
    <lineage>
        <taxon>Eukaryota</taxon>
        <taxon>Amoebozoa</taxon>
        <taxon>Evosea</taxon>
        <taxon>Eumycetozoa</taxon>
        <taxon>Dictyostelia</taxon>
        <taxon>Dictyosteliales</taxon>
        <taxon>Raperosteliaceae</taxon>
        <taxon>Tieghemostelium</taxon>
    </lineage>
</organism>
<dbReference type="PANTHER" id="PTHR43220:SF18">
    <property type="entry name" value="TRANSMEMBRANE PROTEIN 41B"/>
    <property type="match status" value="1"/>
</dbReference>
<dbReference type="EMBL" id="LODT01000037">
    <property type="protein sequence ID" value="KYQ89921.1"/>
    <property type="molecule type" value="Genomic_DNA"/>
</dbReference>
<reference evidence="8 9" key="1">
    <citation type="submission" date="2015-12" db="EMBL/GenBank/DDBJ databases">
        <title>Dictyostelia acquired genes for synthesis and detection of signals that induce cell-type specialization by lateral gene transfer from prokaryotes.</title>
        <authorList>
            <person name="Gloeckner G."/>
            <person name="Schaap P."/>
        </authorList>
    </citation>
    <scope>NUCLEOTIDE SEQUENCE [LARGE SCALE GENOMIC DNA]</scope>
    <source>
        <strain evidence="8 9">TK</strain>
    </source>
</reference>
<comment type="similarity">
    <text evidence="5">Belongs to the TMEM41 family.</text>
</comment>
<dbReference type="InParanoid" id="A0A151Z7I6"/>
<dbReference type="GO" id="GO:0005789">
    <property type="term" value="C:endoplasmic reticulum membrane"/>
    <property type="evidence" value="ECO:0007669"/>
    <property type="project" value="TreeGrafter"/>
</dbReference>
<comment type="subcellular location">
    <subcellularLocation>
        <location evidence="1">Membrane</location>
        <topology evidence="1">Multi-pass membrane protein</topology>
    </subcellularLocation>
</comment>
<keyword evidence="2 6" id="KW-0812">Transmembrane</keyword>
<feature type="transmembrane region" description="Helical" evidence="6">
    <location>
        <begin position="175"/>
        <end position="193"/>
    </location>
</feature>
<dbReference type="AlphaFoldDB" id="A0A151Z7I6"/>
<dbReference type="InterPro" id="IPR045014">
    <property type="entry name" value="TM41A/B"/>
</dbReference>
<evidence type="ECO:0000256" key="4">
    <source>
        <dbReference type="ARBA" id="ARBA00023136"/>
    </source>
</evidence>
<dbReference type="InterPro" id="IPR032816">
    <property type="entry name" value="VTT_dom"/>
</dbReference>
<proteinExistence type="inferred from homology"/>
<dbReference type="PANTHER" id="PTHR43220">
    <property type="match status" value="1"/>
</dbReference>
<feature type="domain" description="VTT" evidence="7">
    <location>
        <begin position="107"/>
        <end position="226"/>
    </location>
</feature>
<dbReference type="FunCoup" id="A0A151Z7I6">
    <property type="interactions" value="259"/>
</dbReference>
<dbReference type="OrthoDB" id="3364966at2759"/>
<evidence type="ECO:0000256" key="5">
    <source>
        <dbReference type="ARBA" id="ARBA00025797"/>
    </source>
</evidence>
<accession>A0A151Z7I6</accession>
<gene>
    <name evidence="8" type="ORF">DLAC_08489</name>
</gene>